<name>A0A2T4URS7_9MICO</name>
<keyword evidence="3" id="KW-1185">Reference proteome</keyword>
<feature type="transmembrane region" description="Helical" evidence="1">
    <location>
        <begin position="141"/>
        <end position="162"/>
    </location>
</feature>
<evidence type="ECO:0008006" key="4">
    <source>
        <dbReference type="Google" id="ProtNLM"/>
    </source>
</evidence>
<gene>
    <name evidence="2" type="ORF">C1I63_04700</name>
</gene>
<sequence length="190" mass="20492">MEDHMGLSRKHKKDLKRLRKNAEAVWSEQQEVLAHAASVLEKSRAHAAKYAKKELVPFAKDTYQSRVKPVYDNGVHAVEGTYSSARDTVLHKVVPTFAAVGGTAAAAFEAAKDSKNRAKLAEISKARWEELTTPPKKKSNVGTVFAIGAALVAVGGIGYAVWQTFRADDELWVAEDEPASAAQSAASTAS</sequence>
<reference evidence="2 3" key="1">
    <citation type="submission" date="2018-03" db="EMBL/GenBank/DDBJ databases">
        <title>Bacteriophage NCPPB3778 and a type I-E CRISPR drive the evolution of the US Biological Select Agent, Rathayibacter toxicus.</title>
        <authorList>
            <person name="Davis E.W.II."/>
            <person name="Tabima J.F."/>
            <person name="Weisberg A.J."/>
            <person name="Dantas Lopes L."/>
            <person name="Wiseman M.S."/>
            <person name="Wiseman M.S."/>
            <person name="Pupko T."/>
            <person name="Belcher M.S."/>
            <person name="Sechler A.J."/>
            <person name="Tancos M.A."/>
            <person name="Schroeder B.K."/>
            <person name="Murray T.D."/>
            <person name="Luster D.G."/>
            <person name="Schneider W.L."/>
            <person name="Rogers E."/>
            <person name="Andreote F.D."/>
            <person name="Grunwald N.J."/>
            <person name="Putnam M.L."/>
            <person name="Chang J.H."/>
        </authorList>
    </citation>
    <scope>NUCLEOTIDE SEQUENCE [LARGE SCALE GENOMIC DNA]</scope>
    <source>
        <strain evidence="2 3">DSM 15933</strain>
    </source>
</reference>
<evidence type="ECO:0000313" key="3">
    <source>
        <dbReference type="Proteomes" id="UP000241085"/>
    </source>
</evidence>
<keyword evidence="1" id="KW-0472">Membrane</keyword>
<comment type="caution">
    <text evidence="2">The sequence shown here is derived from an EMBL/GenBank/DDBJ whole genome shotgun (WGS) entry which is preliminary data.</text>
</comment>
<evidence type="ECO:0000313" key="2">
    <source>
        <dbReference type="EMBL" id="PTL72211.1"/>
    </source>
</evidence>
<dbReference type="AlphaFoldDB" id="A0A2T4URS7"/>
<keyword evidence="1" id="KW-1133">Transmembrane helix</keyword>
<proteinExistence type="predicted"/>
<dbReference type="Proteomes" id="UP000241085">
    <property type="component" value="Unassembled WGS sequence"/>
</dbReference>
<evidence type="ECO:0000256" key="1">
    <source>
        <dbReference type="SAM" id="Phobius"/>
    </source>
</evidence>
<accession>A0A2T4URS7</accession>
<dbReference type="EMBL" id="PZPL01000001">
    <property type="protein sequence ID" value="PTL72211.1"/>
    <property type="molecule type" value="Genomic_DNA"/>
</dbReference>
<keyword evidence="1" id="KW-0812">Transmembrane</keyword>
<organism evidence="2 3">
    <name type="scientific">Rathayibacter caricis DSM 15933</name>
    <dbReference type="NCBI Taxonomy" id="1328867"/>
    <lineage>
        <taxon>Bacteria</taxon>
        <taxon>Bacillati</taxon>
        <taxon>Actinomycetota</taxon>
        <taxon>Actinomycetes</taxon>
        <taxon>Micrococcales</taxon>
        <taxon>Microbacteriaceae</taxon>
        <taxon>Rathayibacter</taxon>
    </lineage>
</organism>
<protein>
    <recommendedName>
        <fullName evidence="4">DNA helicase</fullName>
    </recommendedName>
</protein>